<keyword evidence="6" id="KW-0812">Transmembrane</keyword>
<dbReference type="SMART" id="SM00028">
    <property type="entry name" value="TPR"/>
    <property type="match status" value="4"/>
</dbReference>
<name>A0ABR6Y6W5_9BURK</name>
<dbReference type="InterPro" id="IPR011990">
    <property type="entry name" value="TPR-like_helical_dom_sf"/>
</dbReference>
<dbReference type="PROSITE" id="PS50005">
    <property type="entry name" value="TPR"/>
    <property type="match status" value="1"/>
</dbReference>
<sequence>MNSANSKLQAVPEGNAPMPQAFKHYEIRACLDENPLAPVYQAWDTSLHRMVVIKQLANLGNEFETLLKQARIAAALTHSAFVKIHALEEHEQGIYIVMELIKGVSLLDWMQEHLGQENLALIHTKQAAMALQEADAAGLIHGDLQPANLMVDATGKIRILNLGFTAHYNPHAVKNIVEIDPQGSIAYLAPERFAEQSANAASDVFALGTILYQMLVGATPFTNLRGLALVAAQAQTSSEQWMWPDSISSATRALILDMTRRDVSQRFDWQQVQDQCKKLSTKESSSNSLSQSKINELQTQFDALSRRRRWRYAIALVGLLGVFGIGIWQVKPNWAQIAKALKPYSESIELEQGMRALAMYDKPGKLDEATVHFNTVLEHDSNNARAAAGLSIVYNHRFRGSSRDEVWREKALASSQQALRLNPDLALTQVAYALSLDPHQQFEMAMTAVAHAKKLEPKNLLVWQTEMRILLLARKYDEAISTADKALQLFPNDWLILVLKGVVYFNQAKYDIAEPIFRASVKHNPDVTLPYNFLAKNLDAMGRRVDSLQVLQQGLQVRSDATLYLTLGQTKFSQGDFVAAAAALEKAATINPQDYEIWRFLADALIEIPSKQNDAKSAYSRARELLEVRIARRPKDGWFIAVMAVIEVRLGEVEKAKRSITSALELAPINPVVHFQAAKVYEIIGERVNALRQLEKAKQLGLVEAQIEADPSFIGLRKDHRYLH</sequence>
<keyword evidence="3 8" id="KW-0418">Kinase</keyword>
<feature type="transmembrane region" description="Helical" evidence="6">
    <location>
        <begin position="310"/>
        <end position="330"/>
    </location>
</feature>
<dbReference type="CDD" id="cd14014">
    <property type="entry name" value="STKc_PknB_like"/>
    <property type="match status" value="1"/>
</dbReference>
<comment type="caution">
    <text evidence="8">The sequence shown here is derived from an EMBL/GenBank/DDBJ whole genome shotgun (WGS) entry which is preliminary data.</text>
</comment>
<organism evidence="8 9">
    <name type="scientific">Undibacterium flavidum</name>
    <dbReference type="NCBI Taxonomy" id="2762297"/>
    <lineage>
        <taxon>Bacteria</taxon>
        <taxon>Pseudomonadati</taxon>
        <taxon>Pseudomonadota</taxon>
        <taxon>Betaproteobacteria</taxon>
        <taxon>Burkholderiales</taxon>
        <taxon>Oxalobacteraceae</taxon>
        <taxon>Undibacterium</taxon>
    </lineage>
</organism>
<dbReference type="SUPFAM" id="SSF48452">
    <property type="entry name" value="TPR-like"/>
    <property type="match status" value="2"/>
</dbReference>
<keyword evidence="2" id="KW-0547">Nucleotide-binding</keyword>
<dbReference type="InterPro" id="IPR011009">
    <property type="entry name" value="Kinase-like_dom_sf"/>
</dbReference>
<dbReference type="InterPro" id="IPR019734">
    <property type="entry name" value="TPR_rpt"/>
</dbReference>
<evidence type="ECO:0000256" key="1">
    <source>
        <dbReference type="ARBA" id="ARBA00022679"/>
    </source>
</evidence>
<evidence type="ECO:0000313" key="8">
    <source>
        <dbReference type="EMBL" id="MBC3872356.1"/>
    </source>
</evidence>
<proteinExistence type="predicted"/>
<evidence type="ECO:0000259" key="7">
    <source>
        <dbReference type="PROSITE" id="PS50011"/>
    </source>
</evidence>
<evidence type="ECO:0000256" key="2">
    <source>
        <dbReference type="ARBA" id="ARBA00022741"/>
    </source>
</evidence>
<dbReference type="SUPFAM" id="SSF56112">
    <property type="entry name" value="Protein kinase-like (PK-like)"/>
    <property type="match status" value="1"/>
</dbReference>
<feature type="domain" description="Protein kinase" evidence="7">
    <location>
        <begin position="25"/>
        <end position="279"/>
    </location>
</feature>
<keyword evidence="9" id="KW-1185">Reference proteome</keyword>
<keyword evidence="6" id="KW-0472">Membrane</keyword>
<accession>A0ABR6Y6W5</accession>
<dbReference type="InterPro" id="IPR000719">
    <property type="entry name" value="Prot_kinase_dom"/>
</dbReference>
<dbReference type="Proteomes" id="UP000624279">
    <property type="component" value="Unassembled WGS sequence"/>
</dbReference>
<evidence type="ECO:0000256" key="3">
    <source>
        <dbReference type="ARBA" id="ARBA00022777"/>
    </source>
</evidence>
<dbReference type="Gene3D" id="1.10.510.10">
    <property type="entry name" value="Transferase(Phosphotransferase) domain 1"/>
    <property type="match status" value="1"/>
</dbReference>
<evidence type="ECO:0000256" key="5">
    <source>
        <dbReference type="PROSITE-ProRule" id="PRU00339"/>
    </source>
</evidence>
<dbReference type="PROSITE" id="PS50011">
    <property type="entry name" value="PROTEIN_KINASE_DOM"/>
    <property type="match status" value="1"/>
</dbReference>
<evidence type="ECO:0000256" key="4">
    <source>
        <dbReference type="ARBA" id="ARBA00022840"/>
    </source>
</evidence>
<dbReference type="Pfam" id="PF13432">
    <property type="entry name" value="TPR_16"/>
    <property type="match status" value="1"/>
</dbReference>
<dbReference type="RefSeq" id="WP_186940371.1">
    <property type="nucleotide sequence ID" value="NZ_JACOGA010000002.1"/>
</dbReference>
<keyword evidence="1" id="KW-0808">Transferase</keyword>
<protein>
    <submittedName>
        <fullName evidence="8">Protein kinase</fullName>
    </submittedName>
</protein>
<dbReference type="EMBL" id="JACOGA010000002">
    <property type="protein sequence ID" value="MBC3872356.1"/>
    <property type="molecule type" value="Genomic_DNA"/>
</dbReference>
<reference evidence="8 9" key="1">
    <citation type="submission" date="2020-08" db="EMBL/GenBank/DDBJ databases">
        <title>Novel species isolated from subtropical streams in China.</title>
        <authorList>
            <person name="Lu H."/>
        </authorList>
    </citation>
    <scope>NUCLEOTIDE SEQUENCE [LARGE SCALE GENOMIC DNA]</scope>
    <source>
        <strain evidence="8 9">LX15W</strain>
    </source>
</reference>
<dbReference type="Pfam" id="PF13428">
    <property type="entry name" value="TPR_14"/>
    <property type="match status" value="1"/>
</dbReference>
<keyword evidence="5" id="KW-0802">TPR repeat</keyword>
<feature type="repeat" description="TPR" evidence="5">
    <location>
        <begin position="561"/>
        <end position="594"/>
    </location>
</feature>
<keyword evidence="6" id="KW-1133">Transmembrane helix</keyword>
<dbReference type="Pfam" id="PF00069">
    <property type="entry name" value="Pkinase"/>
    <property type="match status" value="1"/>
</dbReference>
<keyword evidence="4" id="KW-0067">ATP-binding</keyword>
<gene>
    <name evidence="8" type="ORF">H8K55_02050</name>
</gene>
<dbReference type="PANTHER" id="PTHR24348:SF22">
    <property type="entry name" value="NON-SPECIFIC SERINE_THREONINE PROTEIN KINASE"/>
    <property type="match status" value="1"/>
</dbReference>
<dbReference type="InterPro" id="IPR045269">
    <property type="entry name" value="Atg1-like"/>
</dbReference>
<dbReference type="PANTHER" id="PTHR24348">
    <property type="entry name" value="SERINE/THREONINE-PROTEIN KINASE UNC-51-RELATED"/>
    <property type="match status" value="1"/>
</dbReference>
<evidence type="ECO:0000313" key="9">
    <source>
        <dbReference type="Proteomes" id="UP000624279"/>
    </source>
</evidence>
<dbReference type="Gene3D" id="1.25.40.10">
    <property type="entry name" value="Tetratricopeptide repeat domain"/>
    <property type="match status" value="3"/>
</dbReference>
<evidence type="ECO:0000256" key="6">
    <source>
        <dbReference type="SAM" id="Phobius"/>
    </source>
</evidence>
<dbReference type="GO" id="GO:0016301">
    <property type="term" value="F:kinase activity"/>
    <property type="evidence" value="ECO:0007669"/>
    <property type="project" value="UniProtKB-KW"/>
</dbReference>